<evidence type="ECO:0000259" key="5">
    <source>
        <dbReference type="PROSITE" id="PS01124"/>
    </source>
</evidence>
<dbReference type="Gene3D" id="1.10.10.60">
    <property type="entry name" value="Homeodomain-like"/>
    <property type="match status" value="1"/>
</dbReference>
<keyword evidence="1" id="KW-0805">Transcription regulation</keyword>
<name>A0ABY3R4R0_9BRAD</name>
<evidence type="ECO:0000256" key="3">
    <source>
        <dbReference type="ARBA" id="ARBA00023163"/>
    </source>
</evidence>
<organism evidence="6 7">
    <name type="scientific">Bradyrhizobium ontarionense</name>
    <dbReference type="NCBI Taxonomy" id="2898149"/>
    <lineage>
        <taxon>Bacteria</taxon>
        <taxon>Pseudomonadati</taxon>
        <taxon>Pseudomonadota</taxon>
        <taxon>Alphaproteobacteria</taxon>
        <taxon>Hyphomicrobiales</taxon>
        <taxon>Nitrobacteraceae</taxon>
        <taxon>Bradyrhizobium</taxon>
    </lineage>
</organism>
<keyword evidence="7" id="KW-1185">Reference proteome</keyword>
<gene>
    <name evidence="6" type="ORF">LQG66_21100</name>
</gene>
<dbReference type="InterPro" id="IPR018060">
    <property type="entry name" value="HTH_AraC"/>
</dbReference>
<dbReference type="RefSeq" id="WP_231317604.1">
    <property type="nucleotide sequence ID" value="NZ_CP088156.1"/>
</dbReference>
<dbReference type="InterPro" id="IPR050204">
    <property type="entry name" value="AraC_XylS_family_regulators"/>
</dbReference>
<keyword evidence="3" id="KW-0804">Transcription</keyword>
<evidence type="ECO:0000256" key="4">
    <source>
        <dbReference type="SAM" id="MobiDB-lite"/>
    </source>
</evidence>
<feature type="region of interest" description="Disordered" evidence="4">
    <location>
        <begin position="302"/>
        <end position="322"/>
    </location>
</feature>
<evidence type="ECO:0000256" key="1">
    <source>
        <dbReference type="ARBA" id="ARBA00023015"/>
    </source>
</evidence>
<dbReference type="PANTHER" id="PTHR46796:SF6">
    <property type="entry name" value="ARAC SUBFAMILY"/>
    <property type="match status" value="1"/>
</dbReference>
<accession>A0ABY3R4R0</accession>
<protein>
    <submittedName>
        <fullName evidence="6">AraC family transcriptional regulator</fullName>
    </submittedName>
</protein>
<sequence>MDLTYCLESSELPISGTLGGRRWRDVLFPIFDVAEDDAAVPSDEFSVWATQRGALSMGQGGPPELLRIPRVISGRSFDQIALCLIRSGTLSLETQGHRRLCTAGSILVFSLRYPFRLAWQNSEAARSHVTLWLSQGRLNGIPDDRVHGRVLASSAAVAVFGAALQTVAEEVRRTGQQVLDDVIEGVAALSLNLLTADGKPMDAATSELASFVTIRNYIDAHLNAHDLSAATLARTFGLSRASLYRLFEPVGGVASYVRSRRLERVRETIKEPGLLNRRIAPVAYGNGFKSIASFNRAYRQAFGESPRQSRRGARQGPAEARSADPMGLLARGLMELR</sequence>
<proteinExistence type="predicted"/>
<dbReference type="EMBL" id="CP088156">
    <property type="protein sequence ID" value="UFZ01811.1"/>
    <property type="molecule type" value="Genomic_DNA"/>
</dbReference>
<evidence type="ECO:0000313" key="7">
    <source>
        <dbReference type="Proteomes" id="UP001431010"/>
    </source>
</evidence>
<dbReference type="Pfam" id="PF12833">
    <property type="entry name" value="HTH_18"/>
    <property type="match status" value="1"/>
</dbReference>
<reference evidence="6" key="1">
    <citation type="journal article" date="2024" name="Antonie Van Leeuwenhoek">
        <title>Bradyrhizobium ontarionense sp. nov., a novel bacterial symbiont isolated from Aeschynomene indica (Indian jointvetch), harbours photosynthesis, nitrogen fixation and nitrous oxide (N2O) reductase genes.</title>
        <authorList>
            <person name="Bromfield E.S.P."/>
            <person name="Cloutier S."/>
        </authorList>
    </citation>
    <scope>NUCLEOTIDE SEQUENCE</scope>
    <source>
        <strain evidence="6">A19</strain>
    </source>
</reference>
<dbReference type="InterPro" id="IPR009057">
    <property type="entry name" value="Homeodomain-like_sf"/>
</dbReference>
<dbReference type="SUPFAM" id="SSF46689">
    <property type="entry name" value="Homeodomain-like"/>
    <property type="match status" value="1"/>
</dbReference>
<keyword evidence="2" id="KW-0238">DNA-binding</keyword>
<feature type="domain" description="HTH araC/xylS-type" evidence="5">
    <location>
        <begin position="212"/>
        <end position="312"/>
    </location>
</feature>
<dbReference type="Proteomes" id="UP001431010">
    <property type="component" value="Chromosome"/>
</dbReference>
<dbReference type="SMART" id="SM00342">
    <property type="entry name" value="HTH_ARAC"/>
    <property type="match status" value="1"/>
</dbReference>
<dbReference type="PANTHER" id="PTHR46796">
    <property type="entry name" value="HTH-TYPE TRANSCRIPTIONAL ACTIVATOR RHAS-RELATED"/>
    <property type="match status" value="1"/>
</dbReference>
<evidence type="ECO:0000313" key="6">
    <source>
        <dbReference type="EMBL" id="UFZ01811.1"/>
    </source>
</evidence>
<evidence type="ECO:0000256" key="2">
    <source>
        <dbReference type="ARBA" id="ARBA00023125"/>
    </source>
</evidence>
<dbReference type="PROSITE" id="PS01124">
    <property type="entry name" value="HTH_ARAC_FAMILY_2"/>
    <property type="match status" value="1"/>
</dbReference>